<organism evidence="2 3">
    <name type="scientific">Gossypium harknessii</name>
    <dbReference type="NCBI Taxonomy" id="34285"/>
    <lineage>
        <taxon>Eukaryota</taxon>
        <taxon>Viridiplantae</taxon>
        <taxon>Streptophyta</taxon>
        <taxon>Embryophyta</taxon>
        <taxon>Tracheophyta</taxon>
        <taxon>Spermatophyta</taxon>
        <taxon>Magnoliopsida</taxon>
        <taxon>eudicotyledons</taxon>
        <taxon>Gunneridae</taxon>
        <taxon>Pentapetalae</taxon>
        <taxon>rosids</taxon>
        <taxon>malvids</taxon>
        <taxon>Malvales</taxon>
        <taxon>Malvaceae</taxon>
        <taxon>Malvoideae</taxon>
        <taxon>Gossypium</taxon>
    </lineage>
</organism>
<gene>
    <name evidence="2" type="ORF">Gohar_026566</name>
</gene>
<dbReference type="AlphaFoldDB" id="A0A7J9HTC8"/>
<evidence type="ECO:0000256" key="1">
    <source>
        <dbReference type="SAM" id="MobiDB-lite"/>
    </source>
</evidence>
<dbReference type="OrthoDB" id="10559569at2759"/>
<keyword evidence="3" id="KW-1185">Reference proteome</keyword>
<comment type="caution">
    <text evidence="2">The sequence shown here is derived from an EMBL/GenBank/DDBJ whole genome shotgun (WGS) entry which is preliminary data.</text>
</comment>
<sequence>MADSHAYLQERELESNLLAAQSKILLQERGFKSINALKSKTHKLIQYHRWEKFSTTLTKSVYLPIVQEFYSALKEVDTSRPIEVPWMMFFARGKEMTISPAEIVMYYDVPLYIYDFVQRTDLMFFPRENMNGIIKLLTDKTIGPIFEDYARKNGLKLPLFPIAKYEVVTESSKVKKERELEKVEDLKENLEKDPEEESKGKQYKADEAPNPTFD</sequence>
<proteinExistence type="predicted"/>
<evidence type="ECO:0000313" key="3">
    <source>
        <dbReference type="Proteomes" id="UP000593560"/>
    </source>
</evidence>
<accession>A0A7J9HTC8</accession>
<dbReference type="Proteomes" id="UP000593560">
    <property type="component" value="Unassembled WGS sequence"/>
</dbReference>
<feature type="region of interest" description="Disordered" evidence="1">
    <location>
        <begin position="184"/>
        <end position="214"/>
    </location>
</feature>
<reference evidence="2 3" key="1">
    <citation type="journal article" date="2019" name="Genome Biol. Evol.">
        <title>Insights into the evolution of the New World diploid cottons (Gossypium, subgenus Houzingenia) based on genome sequencing.</title>
        <authorList>
            <person name="Grover C.E."/>
            <person name="Arick M.A. 2nd"/>
            <person name="Thrash A."/>
            <person name="Conover J.L."/>
            <person name="Sanders W.S."/>
            <person name="Peterson D.G."/>
            <person name="Frelichowski J.E."/>
            <person name="Scheffler J.A."/>
            <person name="Scheffler B.E."/>
            <person name="Wendel J.F."/>
        </authorList>
    </citation>
    <scope>NUCLEOTIDE SEQUENCE [LARGE SCALE GENOMIC DNA]</scope>
    <source>
        <strain evidence="2">0</strain>
        <tissue evidence="2">Leaf</tissue>
    </source>
</reference>
<protein>
    <submittedName>
        <fullName evidence="2">Uncharacterized protein</fullName>
    </submittedName>
</protein>
<dbReference type="EMBL" id="JABFAD010000011">
    <property type="protein sequence ID" value="MBA0812614.1"/>
    <property type="molecule type" value="Genomic_DNA"/>
</dbReference>
<feature type="compositionally biased region" description="Basic and acidic residues" evidence="1">
    <location>
        <begin position="184"/>
        <end position="207"/>
    </location>
</feature>
<evidence type="ECO:0000313" key="2">
    <source>
        <dbReference type="EMBL" id="MBA0812614.1"/>
    </source>
</evidence>
<name>A0A7J9HTC8_9ROSI</name>